<evidence type="ECO:0000256" key="3">
    <source>
        <dbReference type="ARBA" id="ARBA00022827"/>
    </source>
</evidence>
<name>A0A1I6MV16_9RHOB</name>
<evidence type="ECO:0000313" key="6">
    <source>
        <dbReference type="EMBL" id="SFS19471.1"/>
    </source>
</evidence>
<keyword evidence="4" id="KW-0560">Oxidoreductase</keyword>
<dbReference type="InterPro" id="IPR036188">
    <property type="entry name" value="FAD/NAD-bd_sf"/>
</dbReference>
<evidence type="ECO:0000313" key="7">
    <source>
        <dbReference type="Proteomes" id="UP000198926"/>
    </source>
</evidence>
<keyword evidence="2" id="KW-0285">Flavoprotein</keyword>
<dbReference type="InterPro" id="IPR006076">
    <property type="entry name" value="FAD-dep_OxRdtase"/>
</dbReference>
<evidence type="ECO:0000259" key="5">
    <source>
        <dbReference type="Pfam" id="PF01266"/>
    </source>
</evidence>
<sequence length="389" mass="41485">MTTYDVIVVGAGLMGSAAARHLAVMGAKVALIGPAEPADKASHQGVFASHYDAARITRQIDTRRNWSRFSQAAIQRYSEIENLGGERFFRPTGAIIAGPEHGAGSDFIRNAQANADKDGVAYEPLRADVLAARFPEFAFPKGILALYEAENAGWIDPRAHITAEIAAAEALGVSLIRAEVRQLKDEGGMVTAICADGVHVTAGKAVVACGPFSKAVGLLPEPLPMKVYARTIAFFELDEAEAARLFRMPSVVYVPPGGGTDPYILPPVRYPDGKTYIKIGGDPIDRELVTVNDMKAWFQSSGDPTAGRFIAETLLGLMPDLAYKSISYGSCATSFSPHGNPFIYHQTNRIMALTAGNGAGAKCADELGRLGALVAMGEDIPIHYDGKFD</sequence>
<dbReference type="Proteomes" id="UP000198926">
    <property type="component" value="Unassembled WGS sequence"/>
</dbReference>
<dbReference type="AlphaFoldDB" id="A0A1I6MV16"/>
<dbReference type="Gene3D" id="3.30.9.10">
    <property type="entry name" value="D-Amino Acid Oxidase, subunit A, domain 2"/>
    <property type="match status" value="1"/>
</dbReference>
<dbReference type="OrthoDB" id="9806257at2"/>
<feature type="domain" description="FAD dependent oxidoreductase" evidence="5">
    <location>
        <begin position="5"/>
        <end position="370"/>
    </location>
</feature>
<dbReference type="GO" id="GO:0008115">
    <property type="term" value="F:sarcosine oxidase activity"/>
    <property type="evidence" value="ECO:0007669"/>
    <property type="project" value="TreeGrafter"/>
</dbReference>
<evidence type="ECO:0000256" key="2">
    <source>
        <dbReference type="ARBA" id="ARBA00022630"/>
    </source>
</evidence>
<proteinExistence type="predicted"/>
<keyword evidence="7" id="KW-1185">Reference proteome</keyword>
<dbReference type="GO" id="GO:0050660">
    <property type="term" value="F:flavin adenine dinucleotide binding"/>
    <property type="evidence" value="ECO:0007669"/>
    <property type="project" value="InterPro"/>
</dbReference>
<accession>A0A1I6MV16</accession>
<gene>
    <name evidence="6" type="ORF">SAMN05444714_2197</name>
</gene>
<comment type="cofactor">
    <cofactor evidence="1">
        <name>FAD</name>
        <dbReference type="ChEBI" id="CHEBI:57692"/>
    </cofactor>
</comment>
<evidence type="ECO:0000256" key="1">
    <source>
        <dbReference type="ARBA" id="ARBA00001974"/>
    </source>
</evidence>
<evidence type="ECO:0000256" key="4">
    <source>
        <dbReference type="ARBA" id="ARBA00023002"/>
    </source>
</evidence>
<dbReference type="EMBL" id="FOZM01000002">
    <property type="protein sequence ID" value="SFS19471.1"/>
    <property type="molecule type" value="Genomic_DNA"/>
</dbReference>
<organism evidence="6 7">
    <name type="scientific">Yoonia litorea</name>
    <dbReference type="NCBI Taxonomy" id="1123755"/>
    <lineage>
        <taxon>Bacteria</taxon>
        <taxon>Pseudomonadati</taxon>
        <taxon>Pseudomonadota</taxon>
        <taxon>Alphaproteobacteria</taxon>
        <taxon>Rhodobacterales</taxon>
        <taxon>Paracoccaceae</taxon>
        <taxon>Yoonia</taxon>
    </lineage>
</organism>
<dbReference type="InterPro" id="IPR045170">
    <property type="entry name" value="MTOX"/>
</dbReference>
<dbReference type="STRING" id="1123755.SAMN05444714_2197"/>
<dbReference type="RefSeq" id="WP_131802571.1">
    <property type="nucleotide sequence ID" value="NZ_FOZM01000002.1"/>
</dbReference>
<dbReference type="Gene3D" id="3.50.50.60">
    <property type="entry name" value="FAD/NAD(P)-binding domain"/>
    <property type="match status" value="1"/>
</dbReference>
<keyword evidence="3" id="KW-0274">FAD</keyword>
<dbReference type="PANTHER" id="PTHR10961">
    <property type="entry name" value="PEROXISOMAL SARCOSINE OXIDASE"/>
    <property type="match status" value="1"/>
</dbReference>
<dbReference type="Pfam" id="PF01266">
    <property type="entry name" value="DAO"/>
    <property type="match status" value="1"/>
</dbReference>
<reference evidence="6 7" key="1">
    <citation type="submission" date="2016-10" db="EMBL/GenBank/DDBJ databases">
        <authorList>
            <person name="de Groot N.N."/>
        </authorList>
    </citation>
    <scope>NUCLEOTIDE SEQUENCE [LARGE SCALE GENOMIC DNA]</scope>
    <source>
        <strain evidence="6 7">DSM 29433</strain>
    </source>
</reference>
<protein>
    <submittedName>
        <fullName evidence="6">Sarcosine oxidase</fullName>
    </submittedName>
</protein>
<dbReference type="SUPFAM" id="SSF51905">
    <property type="entry name" value="FAD/NAD(P)-binding domain"/>
    <property type="match status" value="1"/>
</dbReference>
<dbReference type="PANTHER" id="PTHR10961:SF10">
    <property type="entry name" value="FAD DEPENDENT OXIDOREDUCTASE DOMAIN-CONTAINING PROTEIN"/>
    <property type="match status" value="1"/>
</dbReference>